<proteinExistence type="predicted"/>
<dbReference type="FunCoup" id="F4JGK7">
    <property type="interactions" value="23"/>
</dbReference>
<evidence type="ECO:0000313" key="4">
    <source>
        <dbReference type="Proteomes" id="UP000006548"/>
    </source>
</evidence>
<protein>
    <submittedName>
        <fullName evidence="3">Uncharacterized protein</fullName>
    </submittedName>
</protein>
<name>F4JGK7_ARATH</name>
<dbReference type="AlphaFoldDB" id="F4JGK7"/>
<gene>
    <name evidence="2 3" type="ordered locus">At4g04972</name>
</gene>
<dbReference type="PaxDb" id="3702-AT4G04972.1"/>
<keyword evidence="4" id="KW-1185">Reference proteome</keyword>
<dbReference type="Araport" id="AT4G04972"/>
<evidence type="ECO:0000256" key="1">
    <source>
        <dbReference type="SAM" id="MobiDB-lite"/>
    </source>
</evidence>
<dbReference type="ExpressionAtlas" id="F4JGK7">
    <property type="expression patterns" value="baseline and differential"/>
</dbReference>
<feature type="compositionally biased region" description="Acidic residues" evidence="1">
    <location>
        <begin position="71"/>
        <end position="90"/>
    </location>
</feature>
<dbReference type="GeneID" id="10723030"/>
<evidence type="ECO:0000313" key="3">
    <source>
        <dbReference type="EMBL" id="AEE82452.1"/>
    </source>
</evidence>
<feature type="compositionally biased region" description="Basic and acidic residues" evidence="1">
    <location>
        <begin position="91"/>
        <end position="103"/>
    </location>
</feature>
<evidence type="ECO:0000313" key="2">
    <source>
        <dbReference type="Araport" id="AT4G04972"/>
    </source>
</evidence>
<dbReference type="InParanoid" id="F4JGK7"/>
<feature type="region of interest" description="Disordered" evidence="1">
    <location>
        <begin position="68"/>
        <end position="103"/>
    </location>
</feature>
<dbReference type="TAIR" id="AT4G04972"/>
<organism evidence="3 4">
    <name type="scientific">Arabidopsis thaliana</name>
    <name type="common">Mouse-ear cress</name>
    <dbReference type="NCBI Taxonomy" id="3702"/>
    <lineage>
        <taxon>Eukaryota</taxon>
        <taxon>Viridiplantae</taxon>
        <taxon>Streptophyta</taxon>
        <taxon>Embryophyta</taxon>
        <taxon>Tracheophyta</taxon>
        <taxon>Spermatophyta</taxon>
        <taxon>Magnoliopsida</taxon>
        <taxon>eudicotyledons</taxon>
        <taxon>Gunneridae</taxon>
        <taxon>Pentapetalae</taxon>
        <taxon>rosids</taxon>
        <taxon>malvids</taxon>
        <taxon>Brassicales</taxon>
        <taxon>Brassicaceae</taxon>
        <taxon>Camelineae</taxon>
        <taxon>Arabidopsis</taxon>
    </lineage>
</organism>
<dbReference type="OMA" id="HRDIMED"/>
<dbReference type="Proteomes" id="UP000006548">
    <property type="component" value="Chromosome 4"/>
</dbReference>
<reference evidence="4" key="2">
    <citation type="journal article" date="2017" name="Plant J.">
        <title>Araport11: a complete reannotation of the Arabidopsis thaliana reference genome.</title>
        <authorList>
            <person name="Cheng C.Y."/>
            <person name="Krishnakumar V."/>
            <person name="Chan A.P."/>
            <person name="Thibaud-Nissen F."/>
            <person name="Schobel S."/>
            <person name="Town C.D."/>
        </authorList>
    </citation>
    <scope>GENOME REANNOTATION</scope>
    <source>
        <strain evidence="4">cv. Columbia</strain>
    </source>
</reference>
<dbReference type="RefSeq" id="NP_001190677.1">
    <property type="nucleotide sequence ID" value="NM_001203748.2"/>
</dbReference>
<sequence length="119" mass="14263">MSKDNMIMFSYELSSSSLMEVNKEEIPQVQNPFQFEEDKEETSLGKRKIDTIIKTEDEREVKRIAFFSQEPLEEEEEEEEDIDMIEEDTEREDHRDNSDKIMEDNVLEEESVVDFYGFF</sequence>
<dbReference type="HOGENOM" id="CLU_2149362_0_0_1"/>
<dbReference type="EMBL" id="CP002687">
    <property type="protein sequence ID" value="AEE82452.1"/>
    <property type="molecule type" value="Genomic_DNA"/>
</dbReference>
<accession>F4JGK7</accession>
<dbReference type="eggNOG" id="ENOG502R1TY">
    <property type="taxonomic scope" value="Eukaryota"/>
</dbReference>
<reference evidence="3 4" key="1">
    <citation type="journal article" date="1999" name="Nature">
        <title>Sequence and analysis of chromosome 4 of the plant Arabidopsis thaliana.</title>
        <authorList>
            <consortium name="EU"/>
            <consortium name="CSHL and WU Arabidopsis Sequencing Project"/>
            <person name="Mayer K."/>
            <person name="Schuller C."/>
            <person name="Wambutt R."/>
            <person name="Murphy G."/>
            <person name="Volckaert G."/>
            <person name="Pohl T."/>
            <person name="Dusterhoft A."/>
            <person name="Stiekema W."/>
            <person name="Entian K.D."/>
            <person name="Terryn N."/>
            <person name="Harris B."/>
            <person name="Ansorge W."/>
            <person name="Brandt P."/>
            <person name="Grivell L."/>
            <person name="Rieger M."/>
            <person name="Weichselgartner M."/>
            <person name="de Simone V."/>
            <person name="Obermaier B."/>
            <person name="Mache R."/>
            <person name="Muller M."/>
            <person name="Kreis M."/>
            <person name="Delseny M."/>
            <person name="Puigdomenech P."/>
            <person name="Watson M."/>
            <person name="Schmidtheini T."/>
            <person name="Reichert B."/>
            <person name="Portatelle D."/>
            <person name="Perez-Alonso M."/>
            <person name="Boutry M."/>
            <person name="Bancroft I."/>
            <person name="Vos P."/>
            <person name="Hoheisel J."/>
            <person name="Zimmermann W."/>
            <person name="Wedler H."/>
            <person name="Ridley P."/>
            <person name="Langham S.A."/>
            <person name="McCullagh B."/>
            <person name="Bilham L."/>
            <person name="Robben J."/>
            <person name="Van der Schueren J."/>
            <person name="Grymonprez B."/>
            <person name="Chuang Y.J."/>
            <person name="Vandenbussche F."/>
            <person name="Braeken M."/>
            <person name="Weltjens I."/>
            <person name="Voet M."/>
            <person name="Bastiaens I."/>
            <person name="Aert R."/>
            <person name="Defoor E."/>
            <person name="Weitzenegger T."/>
            <person name="Bothe G."/>
            <person name="Ramsperger U."/>
            <person name="Hilbert H."/>
            <person name="Braun M."/>
            <person name="Holzer E."/>
            <person name="Brandt A."/>
            <person name="Peters S."/>
            <person name="van Staveren M."/>
            <person name="Dirske W."/>
            <person name="Mooijman P."/>
            <person name="Klein Lankhorst R."/>
            <person name="Rose M."/>
            <person name="Hauf J."/>
            <person name="Kotter P."/>
            <person name="Berneiser S."/>
            <person name="Hempel S."/>
            <person name="Feldpausch M."/>
            <person name="Lamberth S."/>
            <person name="Van den Daele H."/>
            <person name="De Keyser A."/>
            <person name="Buysshaert C."/>
            <person name="Gielen J."/>
            <person name="Villarroel R."/>
            <person name="De Clercq R."/>
            <person name="Van Montagu M."/>
            <person name="Rogers J."/>
            <person name="Cronin A."/>
            <person name="Quail M."/>
            <person name="Bray-Allen S."/>
            <person name="Clark L."/>
            <person name="Doggett J."/>
            <person name="Hall S."/>
            <person name="Kay M."/>
            <person name="Lennard N."/>
            <person name="McLay K."/>
            <person name="Mayes R."/>
            <person name="Pettett A."/>
            <person name="Rajandream M.A."/>
            <person name="Lyne M."/>
            <person name="Benes V."/>
            <person name="Rechmann S."/>
            <person name="Borkova D."/>
            <person name="Blocker H."/>
            <person name="Scharfe M."/>
            <person name="Grimm M."/>
            <person name="Lohnert T.H."/>
            <person name="Dose S."/>
            <person name="de Haan M."/>
            <person name="Maarse A."/>
            <person name="Schafer M."/>
            <person name="Muller-Auer S."/>
            <person name="Gabel C."/>
            <person name="Fuchs M."/>
            <person name="Fartmann B."/>
            <person name="Granderath K."/>
            <person name="Dauner D."/>
            <person name="Herzl A."/>
            <person name="Neumann S."/>
            <person name="Argiriou A."/>
            <person name="Vitale D."/>
            <person name="Liguori R."/>
            <person name="Piravandi E."/>
            <person name="Massenet O."/>
            <person name="Quigley F."/>
            <person name="Clabauld G."/>
            <person name="Mundlein A."/>
            <person name="Felber R."/>
            <person name="Schnabl S."/>
            <person name="Hiller R."/>
            <person name="Schmidt W."/>
            <person name="Lecharny A."/>
            <person name="Aubourg S."/>
            <person name="Chefdor F."/>
            <person name="Cooke R."/>
            <person name="Berger C."/>
            <person name="Montfort A."/>
            <person name="Casacuberta E."/>
            <person name="Gibbons T."/>
            <person name="Weber N."/>
            <person name="Vandenbol M."/>
            <person name="Bargues M."/>
            <person name="Terol J."/>
            <person name="Torres A."/>
            <person name="Perez-Perez A."/>
            <person name="Purnelle B."/>
            <person name="Bent E."/>
            <person name="Johnson S."/>
            <person name="Tacon D."/>
            <person name="Jesse T."/>
            <person name="Heijnen L."/>
            <person name="Schwarz S."/>
            <person name="Scholler P."/>
            <person name="Heber S."/>
            <person name="Francs P."/>
            <person name="Bielke C."/>
            <person name="Frishman D."/>
            <person name="Haase D."/>
            <person name="Lemcke K."/>
            <person name="Mewes H.W."/>
            <person name="Stocker S."/>
            <person name="Zaccaria P."/>
            <person name="Bevan M."/>
            <person name="Wilson R.K."/>
            <person name="de la Bastide M."/>
            <person name="Habermann K."/>
            <person name="Parnell L."/>
            <person name="Dedhia N."/>
            <person name="Gnoj L."/>
            <person name="Schutz K."/>
            <person name="Huang E."/>
            <person name="Spiegel L."/>
            <person name="Sehkon M."/>
            <person name="Murray J."/>
            <person name="Sheet P."/>
            <person name="Cordes M."/>
            <person name="Abu-Threideh J."/>
            <person name="Stoneking T."/>
            <person name="Kalicki J."/>
            <person name="Graves T."/>
            <person name="Harmon G."/>
            <person name="Edwards J."/>
            <person name="Latreille P."/>
            <person name="Courtney L."/>
            <person name="Cloud J."/>
            <person name="Abbott A."/>
            <person name="Scott K."/>
            <person name="Johnson D."/>
            <person name="Minx P."/>
            <person name="Bentley D."/>
            <person name="Fulton B."/>
            <person name="Miller N."/>
            <person name="Greco T."/>
            <person name="Kemp K."/>
            <person name="Kramer J."/>
            <person name="Fulton L."/>
            <person name="Mardis E."/>
            <person name="Dante M."/>
            <person name="Pepin K."/>
            <person name="Hillier L."/>
            <person name="Nelson J."/>
            <person name="Spieth J."/>
            <person name="Ryan E."/>
            <person name="Andrews S."/>
            <person name="Geisel C."/>
            <person name="Layman D."/>
            <person name="Du H."/>
            <person name="Ali J."/>
            <person name="Berghoff A."/>
            <person name="Jones K."/>
            <person name="Drone K."/>
            <person name="Cotton M."/>
            <person name="Joshu C."/>
            <person name="Antonoiu B."/>
            <person name="Zidanic M."/>
            <person name="Strong C."/>
            <person name="Sun H."/>
            <person name="Lamar B."/>
            <person name="Yordan C."/>
            <person name="Ma P."/>
            <person name="Zhong J."/>
            <person name="Preston R."/>
            <person name="Vil D."/>
            <person name="Shekher M."/>
            <person name="Matero A."/>
            <person name="Shah R."/>
            <person name="Swaby I.K."/>
            <person name="O'Shaughnessy A."/>
            <person name="Rodriguez M."/>
            <person name="Hoffmann J."/>
            <person name="Till S."/>
            <person name="Granat S."/>
            <person name="Shohdy N."/>
            <person name="Hasegawa A."/>
            <person name="Hameed A."/>
            <person name="Lodhi M."/>
            <person name="Johnson A."/>
            <person name="Chen E."/>
            <person name="Marra M."/>
            <person name="Martienssen R."/>
            <person name="McCombie W.R."/>
        </authorList>
    </citation>
    <scope>NUCLEOTIDE SEQUENCE [LARGE SCALE GENOMIC DNA]</scope>
    <source>
        <strain evidence="4">cv. Columbia</strain>
    </source>
</reference>
<dbReference type="KEGG" id="ath:AT4G04972"/>